<evidence type="ECO:0000313" key="2">
    <source>
        <dbReference type="Proteomes" id="UP000267096"/>
    </source>
</evidence>
<proteinExistence type="predicted"/>
<protein>
    <submittedName>
        <fullName evidence="3">DSBA domain-containing protein</fullName>
    </submittedName>
</protein>
<dbReference type="InterPro" id="IPR036188">
    <property type="entry name" value="FAD/NAD-bd_sf"/>
</dbReference>
<reference evidence="1 2" key="2">
    <citation type="submission" date="2018-11" db="EMBL/GenBank/DDBJ databases">
        <authorList>
            <consortium name="Pathogen Informatics"/>
        </authorList>
    </citation>
    <scope>NUCLEOTIDE SEQUENCE [LARGE SCALE GENOMIC DNA]</scope>
</reference>
<reference evidence="3" key="1">
    <citation type="submission" date="2017-02" db="UniProtKB">
        <authorList>
            <consortium name="WormBaseParasite"/>
        </authorList>
    </citation>
    <scope>IDENTIFICATION</scope>
</reference>
<sequence length="161" mass="18718">MTEFVQKFTWLYFPDPAVPFYRVTIFSRYGEVTPDSSKYWSVMCECARNIDDKITKEEMSELAINGLIKKGIMCREKIVDVYSVVLDYGYPIPSVERDSELARAHKTLEEHQIFSRGRFGGWKYEASNQDHCFIQGKEVVDRVLLNEPERLYKTGVALKQG</sequence>
<evidence type="ECO:0000313" key="3">
    <source>
        <dbReference type="WBParaSite" id="ASIM_0000289801-mRNA-1"/>
    </source>
</evidence>
<keyword evidence="2" id="KW-1185">Reference proteome</keyword>
<dbReference type="EMBL" id="UYRR01003856">
    <property type="protein sequence ID" value="VDK20525.1"/>
    <property type="molecule type" value="Genomic_DNA"/>
</dbReference>
<gene>
    <name evidence="1" type="ORF">ASIM_LOCUS2748</name>
</gene>
<dbReference type="Gene3D" id="3.50.50.60">
    <property type="entry name" value="FAD/NAD(P)-binding domain"/>
    <property type="match status" value="1"/>
</dbReference>
<evidence type="ECO:0000313" key="1">
    <source>
        <dbReference type="EMBL" id="VDK20525.1"/>
    </source>
</evidence>
<dbReference type="WBParaSite" id="ASIM_0000289801-mRNA-1">
    <property type="protein sequence ID" value="ASIM_0000289801-mRNA-1"/>
    <property type="gene ID" value="ASIM_0000289801"/>
</dbReference>
<name>A0A0M3J5R6_ANISI</name>
<organism evidence="3">
    <name type="scientific">Anisakis simplex</name>
    <name type="common">Herring worm</name>
    <dbReference type="NCBI Taxonomy" id="6269"/>
    <lineage>
        <taxon>Eukaryota</taxon>
        <taxon>Metazoa</taxon>
        <taxon>Ecdysozoa</taxon>
        <taxon>Nematoda</taxon>
        <taxon>Chromadorea</taxon>
        <taxon>Rhabditida</taxon>
        <taxon>Spirurina</taxon>
        <taxon>Ascaridomorpha</taxon>
        <taxon>Ascaridoidea</taxon>
        <taxon>Anisakidae</taxon>
        <taxon>Anisakis</taxon>
        <taxon>Anisakis simplex complex</taxon>
    </lineage>
</organism>
<accession>A0A0M3J5R6</accession>
<dbReference type="OrthoDB" id="38045at2759"/>
<dbReference type="AlphaFoldDB" id="A0A0M3J5R6"/>
<dbReference type="Proteomes" id="UP000267096">
    <property type="component" value="Unassembled WGS sequence"/>
</dbReference>